<evidence type="ECO:0000313" key="1">
    <source>
        <dbReference type="EMBL" id="UBF23458.1"/>
    </source>
</evidence>
<sequence>MTRKNIKVPEPLFNALRDDKSDNQSWPHYLESECLHDADGDDVADRLERIEAAVKEATNAAQNAERAAEELKR</sequence>
<proteinExistence type="predicted"/>
<organism evidence="1 2">
    <name type="scientific">Halorubrum tailed virus 28</name>
    <dbReference type="NCBI Taxonomy" id="2878009"/>
    <lineage>
        <taxon>Viruses</taxon>
        <taxon>Duplodnaviria</taxon>
        <taxon>Heunggongvirae</taxon>
        <taxon>Uroviricota</taxon>
        <taxon>Caudoviricetes</taxon>
        <taxon>Suolaviridae</taxon>
        <taxon>Pormufvirus</taxon>
        <taxon>Pormufvirus salinum</taxon>
        <taxon>Pormufvirus HRTV28</taxon>
    </lineage>
</organism>
<gene>
    <name evidence="1" type="ORF">HRTV-28_gp20</name>
</gene>
<dbReference type="Proteomes" id="UP000827176">
    <property type="component" value="Segment"/>
</dbReference>
<accession>A0AAE8Y1Z0</accession>
<reference evidence="1" key="1">
    <citation type="submission" date="2021-05" db="EMBL/GenBank/DDBJ databases">
        <title>Diversity, taxonomy and evolution of archaeal viruses of the class Caudoviricetes.</title>
        <authorList>
            <person name="Liu Y."/>
            <person name="Demina T.A."/>
            <person name="Roux S."/>
            <person name="Aiewsakun P."/>
            <person name="Kazlauskas D."/>
            <person name="Simmonds P."/>
            <person name="Prangishvili D."/>
            <person name="Oksanen H.M."/>
            <person name="Krupovic M."/>
        </authorList>
    </citation>
    <scope>NUCLEOTIDE SEQUENCE</scope>
    <source>
        <strain evidence="1">HRTV-28/28</strain>
    </source>
</reference>
<dbReference type="EMBL" id="MZ334528">
    <property type="protein sequence ID" value="UBF23458.1"/>
    <property type="molecule type" value="Genomic_DNA"/>
</dbReference>
<protein>
    <submittedName>
        <fullName evidence="1">Uncharacterized protein</fullName>
    </submittedName>
</protein>
<evidence type="ECO:0000313" key="2">
    <source>
        <dbReference type="Proteomes" id="UP000827176"/>
    </source>
</evidence>
<keyword evidence="2" id="KW-1185">Reference proteome</keyword>
<name>A0AAE8Y1Z0_9CAUD</name>